<accession>A0A6A5Z3R7</accession>
<protein>
    <submittedName>
        <fullName evidence="1">Uncharacterized protein</fullName>
    </submittedName>
</protein>
<organism evidence="1 2">
    <name type="scientific">Lophiotrema nucula</name>
    <dbReference type="NCBI Taxonomy" id="690887"/>
    <lineage>
        <taxon>Eukaryota</taxon>
        <taxon>Fungi</taxon>
        <taxon>Dikarya</taxon>
        <taxon>Ascomycota</taxon>
        <taxon>Pezizomycotina</taxon>
        <taxon>Dothideomycetes</taxon>
        <taxon>Pleosporomycetidae</taxon>
        <taxon>Pleosporales</taxon>
        <taxon>Lophiotremataceae</taxon>
        <taxon>Lophiotrema</taxon>
    </lineage>
</organism>
<dbReference type="AlphaFoldDB" id="A0A6A5Z3R7"/>
<dbReference type="OrthoDB" id="3531891at2759"/>
<dbReference type="EMBL" id="ML977327">
    <property type="protein sequence ID" value="KAF2113716.1"/>
    <property type="molecule type" value="Genomic_DNA"/>
</dbReference>
<name>A0A6A5Z3R7_9PLEO</name>
<dbReference type="Proteomes" id="UP000799770">
    <property type="component" value="Unassembled WGS sequence"/>
</dbReference>
<keyword evidence="2" id="KW-1185">Reference proteome</keyword>
<sequence>MHVSSLQSALSGFIKTGSPRKALTLDTETQFDDQHTKSLLQPILYSQDEKRSRTCKIVVKLHTCVHGYLAPDEREAASLVIFSVSLNCSKQGRRFSRFKMDVDFSKNDALGSTSEKDSKSAKATGPAILRYAPHWTNSKERTIDGKEETTRKVSANAEVNLKVGGKGAKTGVTFQEINQITEAYKHHYFEKCRSATRCQPNSDIPGAVEWVLLENNQPNAKDDAGLTPEVLFAVLLQRPDEEKFQLRLSMQADAGKRDLCGKYWDNVNFQLGVFDGARKMVDYAIKSETETVTTLLDPEGLKYWGDFAGIQRNNLAKFAAGGALQKLTESQS</sequence>
<gene>
    <name evidence="1" type="ORF">BDV96DRAFT_647963</name>
</gene>
<evidence type="ECO:0000313" key="2">
    <source>
        <dbReference type="Proteomes" id="UP000799770"/>
    </source>
</evidence>
<evidence type="ECO:0000313" key="1">
    <source>
        <dbReference type="EMBL" id="KAF2113716.1"/>
    </source>
</evidence>
<proteinExistence type="predicted"/>
<reference evidence="1" key="1">
    <citation type="journal article" date="2020" name="Stud. Mycol.">
        <title>101 Dothideomycetes genomes: a test case for predicting lifestyles and emergence of pathogens.</title>
        <authorList>
            <person name="Haridas S."/>
            <person name="Albert R."/>
            <person name="Binder M."/>
            <person name="Bloem J."/>
            <person name="Labutti K."/>
            <person name="Salamov A."/>
            <person name="Andreopoulos B."/>
            <person name="Baker S."/>
            <person name="Barry K."/>
            <person name="Bills G."/>
            <person name="Bluhm B."/>
            <person name="Cannon C."/>
            <person name="Castanera R."/>
            <person name="Culley D."/>
            <person name="Daum C."/>
            <person name="Ezra D."/>
            <person name="Gonzalez J."/>
            <person name="Henrissat B."/>
            <person name="Kuo A."/>
            <person name="Liang C."/>
            <person name="Lipzen A."/>
            <person name="Lutzoni F."/>
            <person name="Magnuson J."/>
            <person name="Mondo S."/>
            <person name="Nolan M."/>
            <person name="Ohm R."/>
            <person name="Pangilinan J."/>
            <person name="Park H.-J."/>
            <person name="Ramirez L."/>
            <person name="Alfaro M."/>
            <person name="Sun H."/>
            <person name="Tritt A."/>
            <person name="Yoshinaga Y."/>
            <person name="Zwiers L.-H."/>
            <person name="Turgeon B."/>
            <person name="Goodwin S."/>
            <person name="Spatafora J."/>
            <person name="Crous P."/>
            <person name="Grigoriev I."/>
        </authorList>
    </citation>
    <scope>NUCLEOTIDE SEQUENCE</scope>
    <source>
        <strain evidence="1">CBS 627.86</strain>
    </source>
</reference>